<accession>A0EGU2</accession>
<dbReference type="EMBL" id="CT868678">
    <property type="protein sequence ID" value="CAK94533.1"/>
    <property type="molecule type" value="Genomic_DNA"/>
</dbReference>
<dbReference type="Proteomes" id="UP000000600">
    <property type="component" value="Unassembled WGS sequence"/>
</dbReference>
<proteinExistence type="predicted"/>
<name>A0EGU2_PARTE</name>
<dbReference type="GeneID" id="5047691"/>
<evidence type="ECO:0000313" key="1">
    <source>
        <dbReference type="EMBL" id="CAK94533.1"/>
    </source>
</evidence>
<protein>
    <recommendedName>
        <fullName evidence="3">Transmembrane protein</fullName>
    </recommendedName>
</protein>
<gene>
    <name evidence="1" type="ORF">GSPATT00026857001</name>
</gene>
<dbReference type="KEGG" id="ptm:GSPATT00026857001"/>
<organism evidence="1 2">
    <name type="scientific">Paramecium tetraurelia</name>
    <dbReference type="NCBI Taxonomy" id="5888"/>
    <lineage>
        <taxon>Eukaryota</taxon>
        <taxon>Sar</taxon>
        <taxon>Alveolata</taxon>
        <taxon>Ciliophora</taxon>
        <taxon>Intramacronucleata</taxon>
        <taxon>Oligohymenophorea</taxon>
        <taxon>Peniculida</taxon>
        <taxon>Parameciidae</taxon>
        <taxon>Paramecium</taxon>
    </lineage>
</organism>
<dbReference type="RefSeq" id="XP_001461906.1">
    <property type="nucleotide sequence ID" value="XM_001461869.1"/>
</dbReference>
<dbReference type="HOGENOM" id="CLU_1859163_0_0_1"/>
<dbReference type="AlphaFoldDB" id="A0EGU2"/>
<evidence type="ECO:0008006" key="3">
    <source>
        <dbReference type="Google" id="ProtNLM"/>
    </source>
</evidence>
<evidence type="ECO:0000313" key="2">
    <source>
        <dbReference type="Proteomes" id="UP000000600"/>
    </source>
</evidence>
<dbReference type="InParanoid" id="A0EGU2"/>
<sequence length="138" mass="16920">MQWSYQVQVYIKQKKKNCIPIQYEFYYFTYVTKNYRFRKKINLESFLKNFARSHFSKKTKLKQVLAIKCLQLTHCGRDQSYNLMKMKNKWKSSKVIKAQKQIIYYLLKSVLNQLFIPQENNRINKIIQFLVYHLDQNS</sequence>
<keyword evidence="2" id="KW-1185">Reference proteome</keyword>
<reference evidence="1 2" key="1">
    <citation type="journal article" date="2006" name="Nature">
        <title>Global trends of whole-genome duplications revealed by the ciliate Paramecium tetraurelia.</title>
        <authorList>
            <consortium name="Genoscope"/>
            <person name="Aury J.-M."/>
            <person name="Jaillon O."/>
            <person name="Duret L."/>
            <person name="Noel B."/>
            <person name="Jubin C."/>
            <person name="Porcel B.M."/>
            <person name="Segurens B."/>
            <person name="Daubin V."/>
            <person name="Anthouard V."/>
            <person name="Aiach N."/>
            <person name="Arnaiz O."/>
            <person name="Billaut A."/>
            <person name="Beisson J."/>
            <person name="Blanc I."/>
            <person name="Bouhouche K."/>
            <person name="Camara F."/>
            <person name="Duharcourt S."/>
            <person name="Guigo R."/>
            <person name="Gogendeau D."/>
            <person name="Katinka M."/>
            <person name="Keller A.-M."/>
            <person name="Kissmehl R."/>
            <person name="Klotz C."/>
            <person name="Koll F."/>
            <person name="Le Moue A."/>
            <person name="Lepere C."/>
            <person name="Malinsky S."/>
            <person name="Nowacki M."/>
            <person name="Nowak J.K."/>
            <person name="Plattner H."/>
            <person name="Poulain J."/>
            <person name="Ruiz F."/>
            <person name="Serrano V."/>
            <person name="Zagulski M."/>
            <person name="Dessen P."/>
            <person name="Betermier M."/>
            <person name="Weissenbach J."/>
            <person name="Scarpelli C."/>
            <person name="Schachter V."/>
            <person name="Sperling L."/>
            <person name="Meyer E."/>
            <person name="Cohen J."/>
            <person name="Wincker P."/>
        </authorList>
    </citation>
    <scope>NUCLEOTIDE SEQUENCE [LARGE SCALE GENOMIC DNA]</scope>
    <source>
        <strain evidence="1 2">Stock d4-2</strain>
    </source>
</reference>